<comment type="caution">
    <text evidence="1">The sequence shown here is derived from an EMBL/GenBank/DDBJ whole genome shotgun (WGS) entry which is preliminary data.</text>
</comment>
<evidence type="ECO:0000313" key="1">
    <source>
        <dbReference type="EMBL" id="GII76641.1"/>
    </source>
</evidence>
<sequence length="68" mass="7461">MLRAADDLPPGLLSAPLGGLWISKPPHLLLLAAEEKSNVFASCVPMRRFEVCEDGAVADIYEVRPRTR</sequence>
<organism evidence="1 2">
    <name type="scientific">Sphaerisporangium rufum</name>
    <dbReference type="NCBI Taxonomy" id="1381558"/>
    <lineage>
        <taxon>Bacteria</taxon>
        <taxon>Bacillati</taxon>
        <taxon>Actinomycetota</taxon>
        <taxon>Actinomycetes</taxon>
        <taxon>Streptosporangiales</taxon>
        <taxon>Streptosporangiaceae</taxon>
        <taxon>Sphaerisporangium</taxon>
    </lineage>
</organism>
<name>A0A919QYV7_9ACTN</name>
<dbReference type="RefSeq" id="WP_203983263.1">
    <property type="nucleotide sequence ID" value="NZ_BOOU01000024.1"/>
</dbReference>
<accession>A0A919QYV7</accession>
<proteinExistence type="predicted"/>
<reference evidence="1" key="1">
    <citation type="submission" date="2021-01" db="EMBL/GenBank/DDBJ databases">
        <title>Whole genome shotgun sequence of Sphaerisporangium rufum NBRC 109079.</title>
        <authorList>
            <person name="Komaki H."/>
            <person name="Tamura T."/>
        </authorList>
    </citation>
    <scope>NUCLEOTIDE SEQUENCE</scope>
    <source>
        <strain evidence="1">NBRC 109079</strain>
    </source>
</reference>
<keyword evidence="2" id="KW-1185">Reference proteome</keyword>
<dbReference type="EMBL" id="BOOU01000024">
    <property type="protein sequence ID" value="GII76641.1"/>
    <property type="molecule type" value="Genomic_DNA"/>
</dbReference>
<evidence type="ECO:0000313" key="2">
    <source>
        <dbReference type="Proteomes" id="UP000655287"/>
    </source>
</evidence>
<gene>
    <name evidence="1" type="ORF">Sru01_16230</name>
</gene>
<dbReference type="AlphaFoldDB" id="A0A919QYV7"/>
<dbReference type="Proteomes" id="UP000655287">
    <property type="component" value="Unassembled WGS sequence"/>
</dbReference>
<protein>
    <submittedName>
        <fullName evidence="1">Uncharacterized protein</fullName>
    </submittedName>
</protein>